<feature type="region of interest" description="Disordered" evidence="1">
    <location>
        <begin position="426"/>
        <end position="465"/>
    </location>
</feature>
<dbReference type="InterPro" id="IPR001932">
    <property type="entry name" value="PPM-type_phosphatase-like_dom"/>
</dbReference>
<protein>
    <recommendedName>
        <fullName evidence="2">PPM-type phosphatase domain-containing protein</fullName>
    </recommendedName>
</protein>
<evidence type="ECO:0000313" key="3">
    <source>
        <dbReference type="EMBL" id="CAE0838146.1"/>
    </source>
</evidence>
<dbReference type="EMBL" id="HBJA01143889">
    <property type="protein sequence ID" value="CAE0838146.1"/>
    <property type="molecule type" value="Transcribed_RNA"/>
</dbReference>
<dbReference type="GO" id="GO:0004722">
    <property type="term" value="F:protein serine/threonine phosphatase activity"/>
    <property type="evidence" value="ECO:0007669"/>
    <property type="project" value="InterPro"/>
</dbReference>
<dbReference type="Gene3D" id="3.60.40.10">
    <property type="entry name" value="PPM-type phosphatase domain"/>
    <property type="match status" value="1"/>
</dbReference>
<feature type="domain" description="PPM-type phosphatase" evidence="2">
    <location>
        <begin position="23"/>
        <end position="277"/>
    </location>
</feature>
<accession>A0A7S4GIL3</accession>
<organism evidence="3">
    <name type="scientific">Eutreptiella gymnastica</name>
    <dbReference type="NCBI Taxonomy" id="73025"/>
    <lineage>
        <taxon>Eukaryota</taxon>
        <taxon>Discoba</taxon>
        <taxon>Euglenozoa</taxon>
        <taxon>Euglenida</taxon>
        <taxon>Spirocuta</taxon>
        <taxon>Euglenophyceae</taxon>
        <taxon>Eutreptiales</taxon>
        <taxon>Eutreptiaceae</taxon>
        <taxon>Eutreptiella</taxon>
    </lineage>
</organism>
<evidence type="ECO:0000259" key="2">
    <source>
        <dbReference type="PROSITE" id="PS51746"/>
    </source>
</evidence>
<feature type="compositionally biased region" description="Basic residues" evidence="1">
    <location>
        <begin position="451"/>
        <end position="465"/>
    </location>
</feature>
<dbReference type="Pfam" id="PF00481">
    <property type="entry name" value="PP2C"/>
    <property type="match status" value="1"/>
</dbReference>
<dbReference type="AlphaFoldDB" id="A0A7S4GIL3"/>
<sequence length="465" mass="50972">MGNHLRHPITSKVVEREGNEQYTAAVAAMNGFRESMEDAHCMVCTSKYGLFGVFDGHSGSQCSTFCGEMLPNELQNATIPISDEGLVDITLRIDDKFRSQCKESGCTACYFVVTPGPKPGDFSLQVANVGDSRIIVGRNGGAECISMTEDHKPSLPHEKERIERCGGTVAMDRVDGMLAMSRAMGDNEYKVSPGGPLEQKVIAKPDITHVQCTAADWVIVACDGVFESNFTNEEVVEFVKQQMEQNADDIAKVACAVCDEALKRGSTDNITCMVVQFKDGSAFRKDVEFIPGPYHPTKDNFRKAYKSMAEKAGLTLGRALEMRYDLIREQMAQRINALKSDTIKQGMQDEEMKSLQEELAYFKPGPMKLEGAARTQWFGQLAERLDPVEEDGIPGMNLDPATLERIRERLNAAGPEGLANLFNNVVADPDGDGDDCVPMQQDSSSSEAPKAKPKPSAKNSKKKGK</sequence>
<dbReference type="CDD" id="cd00143">
    <property type="entry name" value="PP2Cc"/>
    <property type="match status" value="1"/>
</dbReference>
<reference evidence="3" key="1">
    <citation type="submission" date="2021-01" db="EMBL/GenBank/DDBJ databases">
        <authorList>
            <person name="Corre E."/>
            <person name="Pelletier E."/>
            <person name="Niang G."/>
            <person name="Scheremetjew M."/>
            <person name="Finn R."/>
            <person name="Kale V."/>
            <person name="Holt S."/>
            <person name="Cochrane G."/>
            <person name="Meng A."/>
            <person name="Brown T."/>
            <person name="Cohen L."/>
        </authorList>
    </citation>
    <scope>NUCLEOTIDE SEQUENCE</scope>
    <source>
        <strain evidence="3">CCMP1594</strain>
    </source>
</reference>
<dbReference type="SUPFAM" id="SSF81606">
    <property type="entry name" value="PP2C-like"/>
    <property type="match status" value="1"/>
</dbReference>
<dbReference type="PANTHER" id="PTHR47992">
    <property type="entry name" value="PROTEIN PHOSPHATASE"/>
    <property type="match status" value="1"/>
</dbReference>
<gene>
    <name evidence="3" type="ORF">EGYM00163_LOCUS49518</name>
</gene>
<dbReference type="InterPro" id="IPR036457">
    <property type="entry name" value="PPM-type-like_dom_sf"/>
</dbReference>
<dbReference type="SMART" id="SM00332">
    <property type="entry name" value="PP2Cc"/>
    <property type="match status" value="1"/>
</dbReference>
<name>A0A7S4GIL3_9EUGL</name>
<dbReference type="PROSITE" id="PS51746">
    <property type="entry name" value="PPM_2"/>
    <property type="match status" value="1"/>
</dbReference>
<proteinExistence type="predicted"/>
<evidence type="ECO:0000256" key="1">
    <source>
        <dbReference type="SAM" id="MobiDB-lite"/>
    </source>
</evidence>
<dbReference type="InterPro" id="IPR015655">
    <property type="entry name" value="PP2C"/>
</dbReference>